<evidence type="ECO:0000313" key="11">
    <source>
        <dbReference type="EMBL" id="KAF0287394.1"/>
    </source>
</evidence>
<dbReference type="PANTHER" id="PTHR21382">
    <property type="entry name" value="NADH-UBIQUINONE OXIDOREDUCTASE SUBUNIT"/>
    <property type="match status" value="1"/>
</dbReference>
<keyword evidence="12" id="KW-0830">Ubiquinone</keyword>
<evidence type="ECO:0000313" key="12">
    <source>
        <dbReference type="EMBL" id="KAF0290352.1"/>
    </source>
</evidence>
<evidence type="ECO:0000256" key="1">
    <source>
        <dbReference type="ARBA" id="ARBA00004292"/>
    </source>
</evidence>
<evidence type="ECO:0000256" key="3">
    <source>
        <dbReference type="ARBA" id="ARBA00018191"/>
    </source>
</evidence>
<organism evidence="12 13">
    <name type="scientific">Amphibalanus amphitrite</name>
    <name type="common">Striped barnacle</name>
    <name type="synonym">Balanus amphitrite</name>
    <dbReference type="NCBI Taxonomy" id="1232801"/>
    <lineage>
        <taxon>Eukaryota</taxon>
        <taxon>Metazoa</taxon>
        <taxon>Ecdysozoa</taxon>
        <taxon>Arthropoda</taxon>
        <taxon>Crustacea</taxon>
        <taxon>Multicrustacea</taxon>
        <taxon>Cirripedia</taxon>
        <taxon>Thoracica</taxon>
        <taxon>Thoracicalcarea</taxon>
        <taxon>Balanomorpha</taxon>
        <taxon>Balanoidea</taxon>
        <taxon>Balanidae</taxon>
        <taxon>Amphibalaninae</taxon>
        <taxon>Amphibalanus</taxon>
    </lineage>
</organism>
<keyword evidence="13" id="KW-1185">Reference proteome</keyword>
<evidence type="ECO:0000256" key="2">
    <source>
        <dbReference type="ARBA" id="ARBA00008699"/>
    </source>
</evidence>
<keyword evidence="4" id="KW-0812">Transmembrane</keyword>
<comment type="similarity">
    <text evidence="2">Belongs to the complex I NDUFA11 subunit family.</text>
</comment>
<evidence type="ECO:0000256" key="4">
    <source>
        <dbReference type="ARBA" id="ARBA00022692"/>
    </source>
</evidence>
<keyword evidence="7" id="KW-0496">Mitochondrion</keyword>
<dbReference type="GO" id="GO:0006120">
    <property type="term" value="P:mitochondrial electron transport, NADH to ubiquinone"/>
    <property type="evidence" value="ECO:0007669"/>
    <property type="project" value="InterPro"/>
</dbReference>
<dbReference type="Proteomes" id="UP000440578">
    <property type="component" value="Unassembled WGS sequence"/>
</dbReference>
<dbReference type="AlphaFoldDB" id="A0A6A4VIT9"/>
<dbReference type="InterPro" id="IPR039205">
    <property type="entry name" value="NDUFA11"/>
</dbReference>
<dbReference type="OrthoDB" id="1913277at2759"/>
<dbReference type="GO" id="GO:0005743">
    <property type="term" value="C:mitochondrial inner membrane"/>
    <property type="evidence" value="ECO:0007669"/>
    <property type="project" value="UniProtKB-SubCell"/>
</dbReference>
<evidence type="ECO:0000256" key="8">
    <source>
        <dbReference type="ARBA" id="ARBA00023136"/>
    </source>
</evidence>
<evidence type="ECO:0000256" key="5">
    <source>
        <dbReference type="ARBA" id="ARBA00022792"/>
    </source>
</evidence>
<keyword evidence="6" id="KW-1133">Transmembrane helix</keyword>
<keyword evidence="8" id="KW-0472">Membrane</keyword>
<proteinExistence type="inferred from homology"/>
<dbReference type="EMBL" id="VIIS01002194">
    <property type="protein sequence ID" value="KAF0287394.1"/>
    <property type="molecule type" value="Genomic_DNA"/>
</dbReference>
<evidence type="ECO:0000256" key="7">
    <source>
        <dbReference type="ARBA" id="ARBA00023128"/>
    </source>
</evidence>
<evidence type="ECO:0000313" key="13">
    <source>
        <dbReference type="Proteomes" id="UP000440578"/>
    </source>
</evidence>
<gene>
    <name evidence="12" type="primary">NDUFA11_0</name>
    <name evidence="11" type="synonym">NDUFA11_1</name>
    <name evidence="12" type="ORF">FJT64_011440</name>
    <name evidence="11" type="ORF">FJT64_014190</name>
</gene>
<evidence type="ECO:0000256" key="9">
    <source>
        <dbReference type="ARBA" id="ARBA00030608"/>
    </source>
</evidence>
<dbReference type="PANTHER" id="PTHR21382:SF1">
    <property type="entry name" value="NADH DEHYDROGENASE [UBIQUINONE] 1 ALPHA SUBCOMPLEX SUBUNIT 11"/>
    <property type="match status" value="1"/>
</dbReference>
<comment type="caution">
    <text evidence="12">The sequence shown here is derived from an EMBL/GenBank/DDBJ whole genome shotgun (WGS) entry which is preliminary data.</text>
</comment>
<dbReference type="GO" id="GO:0045271">
    <property type="term" value="C:respiratory chain complex I"/>
    <property type="evidence" value="ECO:0007669"/>
    <property type="project" value="InterPro"/>
</dbReference>
<protein>
    <recommendedName>
        <fullName evidence="3">NADH dehydrogenase [ubiquinone] 1 alpha subcomplex subunit 11</fullName>
    </recommendedName>
    <alternativeName>
        <fullName evidence="9">Complex I-B14.7</fullName>
    </alternativeName>
    <alternativeName>
        <fullName evidence="10">NADH-ubiquinone oxidoreductase subunit B14.7</fullName>
    </alternativeName>
</protein>
<accession>A0A6A4VIT9</accession>
<reference evidence="12 13" key="1">
    <citation type="submission" date="2019-07" db="EMBL/GenBank/DDBJ databases">
        <title>Draft genome assembly of a fouling barnacle, Amphibalanus amphitrite (Darwin, 1854): The first reference genome for Thecostraca.</title>
        <authorList>
            <person name="Kim W."/>
        </authorList>
    </citation>
    <scope>NUCLEOTIDE SEQUENCE [LARGE SCALE GENOMIC DNA]</scope>
    <source>
        <strain evidence="12">SNU_AA5</strain>
        <tissue evidence="12">Soma without cirri and trophi</tissue>
    </source>
</reference>
<dbReference type="EMBL" id="VIIS01001961">
    <property type="protein sequence ID" value="KAF0290352.1"/>
    <property type="molecule type" value="Genomic_DNA"/>
</dbReference>
<evidence type="ECO:0000256" key="10">
    <source>
        <dbReference type="ARBA" id="ARBA00031497"/>
    </source>
</evidence>
<sequence>MTSFFQGYKYYDTKDGEDCHKKIWFMTKSALLLSGWAGPCYCALVTHPVGAWQTVHSLGYITIPLVTSAATFAATTCALTNLRGKDDFYNPALGGLAAGSIFGAAKQSLATGARWGGIFAVAAISVKAGVDYDWRWWEAENFTQRGTVGMWRHDWTLRKDPSKTESQ</sequence>
<name>A0A6A4VIT9_AMPAM</name>
<keyword evidence="5" id="KW-0999">Mitochondrion inner membrane</keyword>
<evidence type="ECO:0000256" key="6">
    <source>
        <dbReference type="ARBA" id="ARBA00022989"/>
    </source>
</evidence>
<comment type="subcellular location">
    <subcellularLocation>
        <location evidence="1">Mitochondrion inner membrane</location>
        <topology evidence="1">Multi-pass membrane protein</topology>
        <orientation evidence="1">Matrix side</orientation>
    </subcellularLocation>
</comment>